<comment type="caution">
    <text evidence="2">The sequence shown here is derived from an EMBL/GenBank/DDBJ whole genome shotgun (WGS) entry which is preliminary data.</text>
</comment>
<reference evidence="2 3" key="1">
    <citation type="journal article" date="2014" name="Am. J. Bot.">
        <title>Genome assembly and annotation for red clover (Trifolium pratense; Fabaceae).</title>
        <authorList>
            <person name="Istvanek J."/>
            <person name="Jaros M."/>
            <person name="Krenek A."/>
            <person name="Repkova J."/>
        </authorList>
    </citation>
    <scope>NUCLEOTIDE SEQUENCE [LARGE SCALE GENOMIC DNA]</scope>
    <source>
        <strain evidence="3">cv. Tatra</strain>
        <tissue evidence="2">Young leaves</tissue>
    </source>
</reference>
<feature type="compositionally biased region" description="Basic and acidic residues" evidence="1">
    <location>
        <begin position="18"/>
        <end position="29"/>
    </location>
</feature>
<name>A0A2K3LXN9_TRIPR</name>
<reference evidence="2 3" key="2">
    <citation type="journal article" date="2017" name="Front. Plant Sci.">
        <title>Gene Classification and Mining of Molecular Markers Useful in Red Clover (Trifolium pratense) Breeding.</title>
        <authorList>
            <person name="Istvanek J."/>
            <person name="Dluhosova J."/>
            <person name="Dluhos P."/>
            <person name="Patkova L."/>
            <person name="Nedelnik J."/>
            <person name="Repkova J."/>
        </authorList>
    </citation>
    <scope>NUCLEOTIDE SEQUENCE [LARGE SCALE GENOMIC DNA]</scope>
    <source>
        <strain evidence="3">cv. Tatra</strain>
        <tissue evidence="2">Young leaves</tissue>
    </source>
</reference>
<accession>A0A2K3LXN9</accession>
<organism evidence="2 3">
    <name type="scientific">Trifolium pratense</name>
    <name type="common">Red clover</name>
    <dbReference type="NCBI Taxonomy" id="57577"/>
    <lineage>
        <taxon>Eukaryota</taxon>
        <taxon>Viridiplantae</taxon>
        <taxon>Streptophyta</taxon>
        <taxon>Embryophyta</taxon>
        <taxon>Tracheophyta</taxon>
        <taxon>Spermatophyta</taxon>
        <taxon>Magnoliopsida</taxon>
        <taxon>eudicotyledons</taxon>
        <taxon>Gunneridae</taxon>
        <taxon>Pentapetalae</taxon>
        <taxon>rosids</taxon>
        <taxon>fabids</taxon>
        <taxon>Fabales</taxon>
        <taxon>Fabaceae</taxon>
        <taxon>Papilionoideae</taxon>
        <taxon>50 kb inversion clade</taxon>
        <taxon>NPAAA clade</taxon>
        <taxon>Hologalegina</taxon>
        <taxon>IRL clade</taxon>
        <taxon>Trifolieae</taxon>
        <taxon>Trifolium</taxon>
    </lineage>
</organism>
<sequence>RIPTPLFGETLTPTQRRFQKDDSTAADRKFLRRNHNSQLDPIPASMNNPGTSYHYYSRSVIPSTPIIYPPVSDYSTLLPDVVRSVTSFSDSPLSVNGNS</sequence>
<evidence type="ECO:0000256" key="1">
    <source>
        <dbReference type="SAM" id="MobiDB-lite"/>
    </source>
</evidence>
<gene>
    <name evidence="2" type="ORF">L195_g039323</name>
</gene>
<evidence type="ECO:0000313" key="2">
    <source>
        <dbReference type="EMBL" id="PNX83283.1"/>
    </source>
</evidence>
<dbReference type="AlphaFoldDB" id="A0A2K3LXN9"/>
<dbReference type="Proteomes" id="UP000236291">
    <property type="component" value="Unassembled WGS sequence"/>
</dbReference>
<feature type="region of interest" description="Disordered" evidence="1">
    <location>
        <begin position="1"/>
        <end position="48"/>
    </location>
</feature>
<evidence type="ECO:0000313" key="3">
    <source>
        <dbReference type="Proteomes" id="UP000236291"/>
    </source>
</evidence>
<protein>
    <submittedName>
        <fullName evidence="2">Uncharacterized protein</fullName>
    </submittedName>
</protein>
<feature type="non-terminal residue" evidence="2">
    <location>
        <position position="1"/>
    </location>
</feature>
<dbReference type="EMBL" id="ASHM01043784">
    <property type="protein sequence ID" value="PNX83283.1"/>
    <property type="molecule type" value="Genomic_DNA"/>
</dbReference>
<proteinExistence type="predicted"/>